<dbReference type="InterPro" id="IPR001623">
    <property type="entry name" value="DnaJ_domain"/>
</dbReference>
<evidence type="ECO:0000256" key="6">
    <source>
        <dbReference type="ARBA" id="ARBA00023136"/>
    </source>
</evidence>
<evidence type="ECO:0000256" key="3">
    <source>
        <dbReference type="ARBA" id="ARBA00022792"/>
    </source>
</evidence>
<sequence length="110" mass="12066">MSKYAVLVGMALVFTAAAGKVLIKGVRQYKMNKAAGTPFDSSKIQMYMGAFNSPMTRREAALILGVREGSSEEVIIQAHKRLMLLNHPDYGGSTYVAMKINEAKDLLILK</sequence>
<dbReference type="GO" id="GO:0030150">
    <property type="term" value="P:protein import into mitochondrial matrix"/>
    <property type="evidence" value="ECO:0007669"/>
    <property type="project" value="TreeGrafter"/>
</dbReference>
<evidence type="ECO:0000256" key="5">
    <source>
        <dbReference type="ARBA" id="ARBA00023128"/>
    </source>
</evidence>
<dbReference type="Proteomes" id="UP001162131">
    <property type="component" value="Unassembled WGS sequence"/>
</dbReference>
<dbReference type="CDD" id="cd06257">
    <property type="entry name" value="DnaJ"/>
    <property type="match status" value="1"/>
</dbReference>
<dbReference type="EMBL" id="CAJZBQ010000063">
    <property type="protein sequence ID" value="CAG9335839.1"/>
    <property type="molecule type" value="Genomic_DNA"/>
</dbReference>
<keyword evidence="2" id="KW-0812">Transmembrane</keyword>
<comment type="caution">
    <text evidence="8">The sequence shown here is derived from an EMBL/GenBank/DDBJ whole genome shotgun (WGS) entry which is preliminary data.</text>
</comment>
<keyword evidence="4" id="KW-1133">Transmembrane helix</keyword>
<protein>
    <recommendedName>
        <fullName evidence="10">Mitochondrial import inner membrane translocase subunit TIM14</fullName>
    </recommendedName>
</protein>
<proteinExistence type="inferred from homology"/>
<evidence type="ECO:0000313" key="9">
    <source>
        <dbReference type="Proteomes" id="UP001162131"/>
    </source>
</evidence>
<dbReference type="Gene3D" id="1.10.287.110">
    <property type="entry name" value="DnaJ domain"/>
    <property type="match status" value="1"/>
</dbReference>
<accession>A0AAU9KGC5</accession>
<keyword evidence="6" id="KW-0472">Membrane</keyword>
<evidence type="ECO:0000256" key="4">
    <source>
        <dbReference type="ARBA" id="ARBA00022989"/>
    </source>
</evidence>
<evidence type="ECO:0000256" key="1">
    <source>
        <dbReference type="ARBA" id="ARBA00004434"/>
    </source>
</evidence>
<organism evidence="8 9">
    <name type="scientific">Blepharisma stoltei</name>
    <dbReference type="NCBI Taxonomy" id="1481888"/>
    <lineage>
        <taxon>Eukaryota</taxon>
        <taxon>Sar</taxon>
        <taxon>Alveolata</taxon>
        <taxon>Ciliophora</taxon>
        <taxon>Postciliodesmatophora</taxon>
        <taxon>Heterotrichea</taxon>
        <taxon>Heterotrichida</taxon>
        <taxon>Blepharismidae</taxon>
        <taxon>Blepharisma</taxon>
    </lineage>
</organism>
<evidence type="ECO:0000256" key="2">
    <source>
        <dbReference type="ARBA" id="ARBA00022692"/>
    </source>
</evidence>
<keyword evidence="3" id="KW-0999">Mitochondrion inner membrane</keyword>
<dbReference type="PANTHER" id="PTHR12763">
    <property type="match status" value="1"/>
</dbReference>
<evidence type="ECO:0000256" key="7">
    <source>
        <dbReference type="ARBA" id="ARBA00038105"/>
    </source>
</evidence>
<reference evidence="8" key="1">
    <citation type="submission" date="2021-09" db="EMBL/GenBank/DDBJ databases">
        <authorList>
            <consortium name="AG Swart"/>
            <person name="Singh M."/>
            <person name="Singh A."/>
            <person name="Seah K."/>
            <person name="Emmerich C."/>
        </authorList>
    </citation>
    <scope>NUCLEOTIDE SEQUENCE</scope>
    <source>
        <strain evidence="8">ATCC30299</strain>
    </source>
</reference>
<comment type="subcellular location">
    <subcellularLocation>
        <location evidence="1">Mitochondrion inner membrane</location>
        <topology evidence="1">Single-pass membrane protein</topology>
    </subcellularLocation>
</comment>
<dbReference type="InterPro" id="IPR036869">
    <property type="entry name" value="J_dom_sf"/>
</dbReference>
<evidence type="ECO:0008006" key="10">
    <source>
        <dbReference type="Google" id="ProtNLM"/>
    </source>
</evidence>
<dbReference type="GO" id="GO:0001671">
    <property type="term" value="F:ATPase activator activity"/>
    <property type="evidence" value="ECO:0007669"/>
    <property type="project" value="TreeGrafter"/>
</dbReference>
<comment type="similarity">
    <text evidence="7">Belongs to the TIM14 family.</text>
</comment>
<evidence type="ECO:0000313" key="8">
    <source>
        <dbReference type="EMBL" id="CAG9335839.1"/>
    </source>
</evidence>
<dbReference type="GO" id="GO:0001405">
    <property type="term" value="C:PAM complex, Tim23 associated import motor"/>
    <property type="evidence" value="ECO:0007669"/>
    <property type="project" value="TreeGrafter"/>
</dbReference>
<dbReference type="SUPFAM" id="SSF46565">
    <property type="entry name" value="Chaperone J-domain"/>
    <property type="match status" value="1"/>
</dbReference>
<keyword evidence="9" id="KW-1185">Reference proteome</keyword>
<dbReference type="PANTHER" id="PTHR12763:SF28">
    <property type="entry name" value="GEO10507P1-RELATED"/>
    <property type="match status" value="1"/>
</dbReference>
<dbReference type="FunFam" id="1.10.287.110:FF:000001">
    <property type="entry name" value="Import inner membrane translocase subunit tim14"/>
    <property type="match status" value="1"/>
</dbReference>
<keyword evidence="5" id="KW-0496">Mitochondrion</keyword>
<gene>
    <name evidence="8" type="ORF">BSTOLATCC_MIC65159</name>
</gene>
<name>A0AAU9KGC5_9CILI</name>
<dbReference type="AlphaFoldDB" id="A0AAU9KGC5"/>